<organism evidence="2 3">
    <name type="scientific">Saccharopolyspora halophila</name>
    <dbReference type="NCBI Taxonomy" id="405551"/>
    <lineage>
        <taxon>Bacteria</taxon>
        <taxon>Bacillati</taxon>
        <taxon>Actinomycetota</taxon>
        <taxon>Actinomycetes</taxon>
        <taxon>Pseudonocardiales</taxon>
        <taxon>Pseudonocardiaceae</taxon>
        <taxon>Saccharopolyspora</taxon>
    </lineage>
</organism>
<gene>
    <name evidence="2" type="ORF">GCM10009854_43250</name>
</gene>
<sequence length="67" mass="7264">MHPFHWVPAQEERHASADPRPSGGYPAGLTVKTLCDQEVSAEVGEVAWLWTTCMACNAEARRLVGAA</sequence>
<dbReference type="Proteomes" id="UP001501218">
    <property type="component" value="Unassembled WGS sequence"/>
</dbReference>
<keyword evidence="3" id="KW-1185">Reference proteome</keyword>
<evidence type="ECO:0008006" key="4">
    <source>
        <dbReference type="Google" id="ProtNLM"/>
    </source>
</evidence>
<accession>A0ABP5TSI3</accession>
<evidence type="ECO:0000313" key="3">
    <source>
        <dbReference type="Proteomes" id="UP001501218"/>
    </source>
</evidence>
<protein>
    <recommendedName>
        <fullName evidence="4">Zinc-finger domain-containing protein</fullName>
    </recommendedName>
</protein>
<dbReference type="Pfam" id="PF16827">
    <property type="entry name" value="zf-HC3"/>
    <property type="match status" value="1"/>
</dbReference>
<reference evidence="3" key="1">
    <citation type="journal article" date="2019" name="Int. J. Syst. Evol. Microbiol.">
        <title>The Global Catalogue of Microorganisms (GCM) 10K type strain sequencing project: providing services to taxonomists for standard genome sequencing and annotation.</title>
        <authorList>
            <consortium name="The Broad Institute Genomics Platform"/>
            <consortium name="The Broad Institute Genome Sequencing Center for Infectious Disease"/>
            <person name="Wu L."/>
            <person name="Ma J."/>
        </authorList>
    </citation>
    <scope>NUCLEOTIDE SEQUENCE [LARGE SCALE GENOMIC DNA]</scope>
    <source>
        <strain evidence="3">JCM 16221</strain>
    </source>
</reference>
<evidence type="ECO:0000256" key="1">
    <source>
        <dbReference type="SAM" id="MobiDB-lite"/>
    </source>
</evidence>
<comment type="caution">
    <text evidence="2">The sequence shown here is derived from an EMBL/GenBank/DDBJ whole genome shotgun (WGS) entry which is preliminary data.</text>
</comment>
<dbReference type="Gene3D" id="2.30.30.990">
    <property type="entry name" value="Malonyl-[acyl-carrier protein] O-methyltransferase, zinc-finger motif"/>
    <property type="match status" value="1"/>
</dbReference>
<proteinExistence type="predicted"/>
<dbReference type="EMBL" id="BAAARA010000021">
    <property type="protein sequence ID" value="GAA2359734.1"/>
    <property type="molecule type" value="Genomic_DNA"/>
</dbReference>
<dbReference type="InterPro" id="IPR031795">
    <property type="entry name" value="Zf-HC3"/>
</dbReference>
<evidence type="ECO:0000313" key="2">
    <source>
        <dbReference type="EMBL" id="GAA2359734.1"/>
    </source>
</evidence>
<dbReference type="RefSeq" id="WP_344136020.1">
    <property type="nucleotide sequence ID" value="NZ_BAAARA010000021.1"/>
</dbReference>
<name>A0ABP5TSI3_9PSEU</name>
<feature type="region of interest" description="Disordered" evidence="1">
    <location>
        <begin position="1"/>
        <end position="23"/>
    </location>
</feature>